<dbReference type="InterPro" id="IPR019405">
    <property type="entry name" value="Lactonase_7-beta_prop"/>
</dbReference>
<comment type="caution">
    <text evidence="3">The sequence shown here is derived from an EMBL/GenBank/DDBJ whole genome shotgun (WGS) entry which is preliminary data.</text>
</comment>
<dbReference type="GO" id="GO:0017057">
    <property type="term" value="F:6-phosphogluconolactonase activity"/>
    <property type="evidence" value="ECO:0007669"/>
    <property type="project" value="TreeGrafter"/>
</dbReference>
<keyword evidence="2" id="KW-0119">Carbohydrate metabolism</keyword>
<sequence length="376" mass="39219">MAASLPASAALAQPASGGAPRGAGFAYVGSFTTEQRKARGDGINVYSIDAGTGAWRHVQRLGDLTNPSFLILSADGRFLYSVHGDLDYATAYAVDAATGEIRVLNRAATGGRNGVRQAIDPSGRFMVVANYASGSVAVLPLRPDGGLSDQHQLLPLEGTNGPHRAEQASSHPHDVVFDPTGRHVIIPDKGLDRVFVFRFDPQAGKLTPVSSVASRTGAGPRHLAFHPRLPVAWVLNELDSSVATYRWDAAAGTLTPMQVLTTLPATFFGASVAAEIAVTPDGAYVYCSNRGDDSVAAFAADSGTGALTPAGWTSTGGRDPRFIAVDPTGRFLLAANEQGDTIVPFRLDGANGRLSPNGPPIRNGSPVTIAFSTTRS</sequence>
<name>A0A940N099_9PROT</name>
<dbReference type="InterPro" id="IPR050282">
    <property type="entry name" value="Cycloisomerase_2"/>
</dbReference>
<dbReference type="InterPro" id="IPR015943">
    <property type="entry name" value="WD40/YVTN_repeat-like_dom_sf"/>
</dbReference>
<dbReference type="PANTHER" id="PTHR30344">
    <property type="entry name" value="6-PHOSPHOGLUCONOLACTONASE-RELATED"/>
    <property type="match status" value="1"/>
</dbReference>
<dbReference type="GO" id="GO:0006006">
    <property type="term" value="P:glucose metabolic process"/>
    <property type="evidence" value="ECO:0007669"/>
    <property type="project" value="UniProtKB-KW"/>
</dbReference>
<dbReference type="Proteomes" id="UP000677537">
    <property type="component" value="Unassembled WGS sequence"/>
</dbReference>
<dbReference type="InterPro" id="IPR011048">
    <property type="entry name" value="Haem_d1_sf"/>
</dbReference>
<gene>
    <name evidence="3" type="ORF">J5Y10_22060</name>
</gene>
<evidence type="ECO:0000313" key="4">
    <source>
        <dbReference type="Proteomes" id="UP000677537"/>
    </source>
</evidence>
<dbReference type="AlphaFoldDB" id="A0A940N099"/>
<evidence type="ECO:0000256" key="1">
    <source>
        <dbReference type="ARBA" id="ARBA00005564"/>
    </source>
</evidence>
<dbReference type="SUPFAM" id="SSF51004">
    <property type="entry name" value="C-terminal (heme d1) domain of cytochrome cd1-nitrite reductase"/>
    <property type="match status" value="1"/>
</dbReference>
<proteinExistence type="inferred from homology"/>
<dbReference type="PANTHER" id="PTHR30344:SF1">
    <property type="entry name" value="6-PHOSPHOGLUCONOLACTONASE"/>
    <property type="match status" value="1"/>
</dbReference>
<dbReference type="Gene3D" id="2.130.10.10">
    <property type="entry name" value="YVTN repeat-like/Quinoprotein amine dehydrogenase"/>
    <property type="match status" value="1"/>
</dbReference>
<organism evidence="3 4">
    <name type="scientific">Roseomonas indoligenes</name>
    <dbReference type="NCBI Taxonomy" id="2820811"/>
    <lineage>
        <taxon>Bacteria</taxon>
        <taxon>Pseudomonadati</taxon>
        <taxon>Pseudomonadota</taxon>
        <taxon>Alphaproteobacteria</taxon>
        <taxon>Acetobacterales</taxon>
        <taxon>Roseomonadaceae</taxon>
        <taxon>Roseomonas</taxon>
    </lineage>
</organism>
<keyword evidence="2" id="KW-0313">Glucose metabolism</keyword>
<comment type="similarity">
    <text evidence="1">Belongs to the cycloisomerase 2 family.</text>
</comment>
<dbReference type="Pfam" id="PF10282">
    <property type="entry name" value="Lactonase"/>
    <property type="match status" value="1"/>
</dbReference>
<reference evidence="3" key="1">
    <citation type="submission" date="2021-03" db="EMBL/GenBank/DDBJ databases">
        <authorList>
            <person name="So Y."/>
        </authorList>
    </citation>
    <scope>NUCLEOTIDE SEQUENCE</scope>
    <source>
        <strain evidence="3">SG15</strain>
    </source>
</reference>
<evidence type="ECO:0000313" key="3">
    <source>
        <dbReference type="EMBL" id="MBP0495486.1"/>
    </source>
</evidence>
<dbReference type="EMBL" id="JAGIZA010000017">
    <property type="protein sequence ID" value="MBP0495486.1"/>
    <property type="molecule type" value="Genomic_DNA"/>
</dbReference>
<accession>A0A940N099</accession>
<protein>
    <submittedName>
        <fullName evidence="3">Lactonase family protein</fullName>
    </submittedName>
</protein>
<keyword evidence="4" id="KW-1185">Reference proteome</keyword>
<evidence type="ECO:0000256" key="2">
    <source>
        <dbReference type="ARBA" id="ARBA00022526"/>
    </source>
</evidence>